<dbReference type="eggNOG" id="arCOG03390">
    <property type="taxonomic scope" value="Archaea"/>
</dbReference>
<dbReference type="OrthoDB" id="146424at2157"/>
<gene>
    <name evidence="1" type="ordered locus">Mpal_1953</name>
</gene>
<evidence type="ECO:0000313" key="2">
    <source>
        <dbReference type="Proteomes" id="UP000002457"/>
    </source>
</evidence>
<accession>B8GKW1</accession>
<dbReference type="GeneID" id="7270757"/>
<dbReference type="Proteomes" id="UP000002457">
    <property type="component" value="Chromosome"/>
</dbReference>
<dbReference type="RefSeq" id="WP_012618576.1">
    <property type="nucleotide sequence ID" value="NC_011832.1"/>
</dbReference>
<dbReference type="EMBL" id="CP001338">
    <property type="protein sequence ID" value="ACL17257.1"/>
    <property type="molecule type" value="Genomic_DNA"/>
</dbReference>
<reference evidence="1 2" key="1">
    <citation type="journal article" date="2015" name="Genome Announc.">
        <title>Complete Genome Sequence of Methanosphaerula palustris E1-9CT, a Hydrogenotrophic Methanogen Isolated from a Minerotrophic Fen Peatland.</title>
        <authorList>
            <person name="Cadillo-Quiroz H."/>
            <person name="Browne P."/>
            <person name="Kyrpides N."/>
            <person name="Woyke T."/>
            <person name="Goodwin L."/>
            <person name="Detter C."/>
            <person name="Yavitt J.B."/>
            <person name="Zinder S.H."/>
        </authorList>
    </citation>
    <scope>NUCLEOTIDE SEQUENCE [LARGE SCALE GENOMIC DNA]</scope>
    <source>
        <strain evidence="2">ATCC BAA-1556 / DSM 19958 / E1-9c</strain>
    </source>
</reference>
<sequence>MPREMNSRDWEILKVLAPEYESPTCAGSGHAFQSILPPLSNHFAADERDFEERLRRLNTEDLQYLVDHILDGSESLGCVQDEDIETLITLVGERISHEAAQSVFSYYSSSGACER</sequence>
<name>B8GKW1_METPE</name>
<dbReference type="HOGENOM" id="CLU_169412_0_0_2"/>
<dbReference type="AlphaFoldDB" id="B8GKW1"/>
<protein>
    <submittedName>
        <fullName evidence="1">Uncharacterized protein</fullName>
    </submittedName>
</protein>
<evidence type="ECO:0000313" key="1">
    <source>
        <dbReference type="EMBL" id="ACL17257.1"/>
    </source>
</evidence>
<proteinExistence type="predicted"/>
<keyword evidence="2" id="KW-1185">Reference proteome</keyword>
<organism evidence="1 2">
    <name type="scientific">Methanosphaerula palustris (strain ATCC BAA-1556 / DSM 19958 / E1-9c)</name>
    <dbReference type="NCBI Taxonomy" id="521011"/>
    <lineage>
        <taxon>Archaea</taxon>
        <taxon>Methanobacteriati</taxon>
        <taxon>Methanobacteriota</taxon>
        <taxon>Stenosarchaea group</taxon>
        <taxon>Methanomicrobia</taxon>
        <taxon>Methanomicrobiales</taxon>
        <taxon>Methanoregulaceae</taxon>
        <taxon>Methanosphaerula</taxon>
    </lineage>
</organism>
<dbReference type="KEGG" id="mpl:Mpal_1953"/>
<dbReference type="STRING" id="521011.Mpal_1953"/>